<name>A0A9P4NA58_9PLEO</name>
<organism evidence="1 2">
    <name type="scientific">Lojkania enalia</name>
    <dbReference type="NCBI Taxonomy" id="147567"/>
    <lineage>
        <taxon>Eukaryota</taxon>
        <taxon>Fungi</taxon>
        <taxon>Dikarya</taxon>
        <taxon>Ascomycota</taxon>
        <taxon>Pezizomycotina</taxon>
        <taxon>Dothideomycetes</taxon>
        <taxon>Pleosporomycetidae</taxon>
        <taxon>Pleosporales</taxon>
        <taxon>Pleosporales incertae sedis</taxon>
        <taxon>Lojkania</taxon>
    </lineage>
</organism>
<comment type="caution">
    <text evidence="1">The sequence shown here is derived from an EMBL/GenBank/DDBJ whole genome shotgun (WGS) entry which is preliminary data.</text>
</comment>
<proteinExistence type="predicted"/>
<accession>A0A9P4NA58</accession>
<sequence>MGSQTGETFHSRGRRPHFNLLVPVFFTWQTLVTCDGLSSLITENATVLVPFVLRPRERDPGALIYPRPQKFINSKHSTCPAARAVCCAAIPRELLLLAVCDELAPVANLIGRRSAAHHHSRVRANRRAPTHSDYSVIVALRPETDPDHCTEQCIHNQSPSVSP</sequence>
<dbReference type="EMBL" id="ML986582">
    <property type="protein sequence ID" value="KAF2269443.1"/>
    <property type="molecule type" value="Genomic_DNA"/>
</dbReference>
<evidence type="ECO:0000313" key="2">
    <source>
        <dbReference type="Proteomes" id="UP000800093"/>
    </source>
</evidence>
<dbReference type="AlphaFoldDB" id="A0A9P4NA58"/>
<protein>
    <submittedName>
        <fullName evidence="1">Uncharacterized protein</fullName>
    </submittedName>
</protein>
<reference evidence="2" key="1">
    <citation type="journal article" date="2020" name="Stud. Mycol.">
        <title>101 Dothideomycetes genomes: A test case for predicting lifestyles and emergence of pathogens.</title>
        <authorList>
            <person name="Haridas S."/>
            <person name="Albert R."/>
            <person name="Binder M."/>
            <person name="Bloem J."/>
            <person name="LaButti K."/>
            <person name="Salamov A."/>
            <person name="Andreopoulos B."/>
            <person name="Baker S."/>
            <person name="Barry K."/>
            <person name="Bills G."/>
            <person name="Bluhm B."/>
            <person name="Cannon C."/>
            <person name="Castanera R."/>
            <person name="Culley D."/>
            <person name="Daum C."/>
            <person name="Ezra D."/>
            <person name="Gonzalez J."/>
            <person name="Henrissat B."/>
            <person name="Kuo A."/>
            <person name="Liang C."/>
            <person name="Lipzen A."/>
            <person name="Lutzoni F."/>
            <person name="Magnuson J."/>
            <person name="Mondo S."/>
            <person name="Nolan M."/>
            <person name="Ohm R."/>
            <person name="Pangilinan J."/>
            <person name="Park H.-J."/>
            <person name="Ramirez L."/>
            <person name="Alfaro M."/>
            <person name="Sun H."/>
            <person name="Tritt A."/>
            <person name="Yoshinaga Y."/>
            <person name="Zwiers L.-H."/>
            <person name="Turgeon B."/>
            <person name="Goodwin S."/>
            <person name="Spatafora J."/>
            <person name="Crous P."/>
            <person name="Grigoriev I."/>
        </authorList>
    </citation>
    <scope>NUCLEOTIDE SEQUENCE [LARGE SCALE GENOMIC DNA]</scope>
    <source>
        <strain evidence="2">CBS 304.66</strain>
    </source>
</reference>
<evidence type="ECO:0000313" key="1">
    <source>
        <dbReference type="EMBL" id="KAF2269443.1"/>
    </source>
</evidence>
<gene>
    <name evidence="1" type="ORF">CC78DRAFT_279901</name>
</gene>
<dbReference type="Proteomes" id="UP000800093">
    <property type="component" value="Unassembled WGS sequence"/>
</dbReference>
<keyword evidence="2" id="KW-1185">Reference proteome</keyword>